<dbReference type="OrthoDB" id="9808814at2"/>
<dbReference type="InterPro" id="IPR050259">
    <property type="entry name" value="SDR"/>
</dbReference>
<organism evidence="3 4">
    <name type="scientific">Mariniphaga sediminis</name>
    <dbReference type="NCBI Taxonomy" id="1628158"/>
    <lineage>
        <taxon>Bacteria</taxon>
        <taxon>Pseudomonadati</taxon>
        <taxon>Bacteroidota</taxon>
        <taxon>Bacteroidia</taxon>
        <taxon>Marinilabiliales</taxon>
        <taxon>Prolixibacteraceae</taxon>
        <taxon>Mariniphaga</taxon>
    </lineage>
</organism>
<reference evidence="3 4" key="1">
    <citation type="journal article" date="2015" name="Int. J. Syst. Evol. Microbiol.">
        <title>Mariniphaga sediminis sp. nov., isolated from coastal sediment.</title>
        <authorList>
            <person name="Wang F.Q."/>
            <person name="Shen Q.Y."/>
            <person name="Chen G.J."/>
            <person name="Du Z.J."/>
        </authorList>
    </citation>
    <scope>NUCLEOTIDE SEQUENCE [LARGE SCALE GENOMIC DNA]</scope>
    <source>
        <strain evidence="3 4">SY21</strain>
    </source>
</reference>
<dbReference type="InterPro" id="IPR036291">
    <property type="entry name" value="NAD(P)-bd_dom_sf"/>
</dbReference>
<evidence type="ECO:0000313" key="3">
    <source>
        <dbReference type="EMBL" id="RIH63989.1"/>
    </source>
</evidence>
<dbReference type="PRINTS" id="PR00081">
    <property type="entry name" value="GDHRDH"/>
</dbReference>
<accession>A0A399CX21</accession>
<dbReference type="RefSeq" id="WP_119351051.1">
    <property type="nucleotide sequence ID" value="NZ_QWET01000014.1"/>
</dbReference>
<dbReference type="EMBL" id="QWET01000014">
    <property type="protein sequence ID" value="RIH63989.1"/>
    <property type="molecule type" value="Genomic_DNA"/>
</dbReference>
<dbReference type="Pfam" id="PF13561">
    <property type="entry name" value="adh_short_C2"/>
    <property type="match status" value="1"/>
</dbReference>
<comment type="caution">
    <text evidence="3">The sequence shown here is derived from an EMBL/GenBank/DDBJ whole genome shotgun (WGS) entry which is preliminary data.</text>
</comment>
<proteinExistence type="inferred from homology"/>
<dbReference type="NCBIfam" id="NF009466">
    <property type="entry name" value="PRK12826.1-2"/>
    <property type="match status" value="1"/>
</dbReference>
<protein>
    <submittedName>
        <fullName evidence="3">SDR family oxidoreductase</fullName>
    </submittedName>
</protein>
<dbReference type="NCBIfam" id="NF005559">
    <property type="entry name" value="PRK07231.1"/>
    <property type="match status" value="1"/>
</dbReference>
<dbReference type="FunFam" id="3.40.50.720:FF:000173">
    <property type="entry name" value="3-oxoacyl-[acyl-carrier protein] reductase"/>
    <property type="match status" value="1"/>
</dbReference>
<name>A0A399CX21_9BACT</name>
<dbReference type="Proteomes" id="UP000266441">
    <property type="component" value="Unassembled WGS sequence"/>
</dbReference>
<dbReference type="PANTHER" id="PTHR42879">
    <property type="entry name" value="3-OXOACYL-(ACYL-CARRIER-PROTEIN) REDUCTASE"/>
    <property type="match status" value="1"/>
</dbReference>
<keyword evidence="2" id="KW-0560">Oxidoreductase</keyword>
<dbReference type="InterPro" id="IPR002347">
    <property type="entry name" value="SDR_fam"/>
</dbReference>
<dbReference type="GO" id="GO:0016491">
    <property type="term" value="F:oxidoreductase activity"/>
    <property type="evidence" value="ECO:0007669"/>
    <property type="project" value="UniProtKB-KW"/>
</dbReference>
<gene>
    <name evidence="3" type="ORF">D1164_16785</name>
</gene>
<dbReference type="AlphaFoldDB" id="A0A399CX21"/>
<evidence type="ECO:0000256" key="2">
    <source>
        <dbReference type="ARBA" id="ARBA00023002"/>
    </source>
</evidence>
<dbReference type="InterPro" id="IPR020904">
    <property type="entry name" value="Sc_DH/Rdtase_CS"/>
</dbReference>
<evidence type="ECO:0000256" key="1">
    <source>
        <dbReference type="ARBA" id="ARBA00006484"/>
    </source>
</evidence>
<dbReference type="Gene3D" id="3.40.50.720">
    <property type="entry name" value="NAD(P)-binding Rossmann-like Domain"/>
    <property type="match status" value="1"/>
</dbReference>
<dbReference type="SUPFAM" id="SSF51735">
    <property type="entry name" value="NAD(P)-binding Rossmann-fold domains"/>
    <property type="match status" value="1"/>
</dbReference>
<keyword evidence="4" id="KW-1185">Reference proteome</keyword>
<dbReference type="GO" id="GO:0032787">
    <property type="term" value="P:monocarboxylic acid metabolic process"/>
    <property type="evidence" value="ECO:0007669"/>
    <property type="project" value="UniProtKB-ARBA"/>
</dbReference>
<dbReference type="PROSITE" id="PS00061">
    <property type="entry name" value="ADH_SHORT"/>
    <property type="match status" value="1"/>
</dbReference>
<evidence type="ECO:0000313" key="4">
    <source>
        <dbReference type="Proteomes" id="UP000266441"/>
    </source>
</evidence>
<comment type="similarity">
    <text evidence="1">Belongs to the short-chain dehydrogenases/reductases (SDR) family.</text>
</comment>
<sequence length="250" mass="26466">MKLKNDKKTALVTGAAQGLGKAIALALASSGITVVAADINMPALKDLEKQLTGYTPGSMVFGLDVSKIQEVKKSVESLISRYGHVDILVNNAGICPRTEFDKIEEEEWDRVLAVNLKSVFFLSQSVMHYMKQNRYGRIVNISSAAGKTGGLQVGAHYAASKAAIICLTKTIARQGAKYGILCNAICPGVINTEMTTAISGPMSSNYLDKIPLGRVGSAEDVAGAVNFLVSGTGDYITGEILDINGGFVMD</sequence>
<dbReference type="PRINTS" id="PR00080">
    <property type="entry name" value="SDRFAMILY"/>
</dbReference>
<dbReference type="PANTHER" id="PTHR42879:SF2">
    <property type="entry name" value="3-OXOACYL-[ACYL-CARRIER-PROTEIN] REDUCTASE FABG"/>
    <property type="match status" value="1"/>
</dbReference>